<dbReference type="EMBL" id="LR023113">
    <property type="protein sequence ID" value="SVE92732.1"/>
    <property type="molecule type" value="mRNA"/>
</dbReference>
<dbReference type="PANTHER" id="PTHR13334">
    <property type="entry name" value="MITOCHONDRIAL 28S RIBOSOMAL PROTEIN S10"/>
    <property type="match status" value="1"/>
</dbReference>
<dbReference type="AlphaFoldDB" id="A0A4Y7NHX8"/>
<evidence type="ECO:0000256" key="1">
    <source>
        <dbReference type="ARBA" id="ARBA00004173"/>
    </source>
</evidence>
<dbReference type="PANTHER" id="PTHR13334:SF4">
    <property type="entry name" value="SMALL RIBOSOMAL SUBUNIT PROTEIN US10M"/>
    <property type="match status" value="1"/>
</dbReference>
<reference evidence="9" key="1">
    <citation type="submission" date="2018-08" db="EMBL/GenBank/DDBJ databases">
        <authorList>
            <person name="Cornetti L."/>
        </authorList>
    </citation>
    <scope>NUCLEOTIDE SEQUENCE</scope>
    <source>
        <strain evidence="9">CH-H-2</strain>
    </source>
</reference>
<proteinExistence type="evidence at transcript level"/>
<evidence type="ECO:0000259" key="8">
    <source>
        <dbReference type="SMART" id="SM01403"/>
    </source>
</evidence>
<evidence type="ECO:0000256" key="3">
    <source>
        <dbReference type="ARBA" id="ARBA00022980"/>
    </source>
</evidence>
<sequence length="162" mass="18466">MRGVDMKNLFPTQAAIGFSNFSIPKNYSVLVKKDNPDVLYRSIEIEMRGFEPAVLVSLAKFLTYATHELGVSVGKCWAPPKALHNRLTLLKSIHIYKKHRVQYEIRTYFRYFTLLKITGSTADTLLEYLQRNVPEGIALKVTKHSAKPDKILLNTSPLPFIV</sequence>
<keyword evidence="3" id="KW-0689">Ribosomal protein</keyword>
<evidence type="ECO:0000256" key="5">
    <source>
        <dbReference type="ARBA" id="ARBA00023274"/>
    </source>
</evidence>
<dbReference type="SMART" id="SM01403">
    <property type="entry name" value="Ribosomal_S10"/>
    <property type="match status" value="1"/>
</dbReference>
<dbReference type="InterPro" id="IPR027486">
    <property type="entry name" value="Ribosomal_uS10_dom"/>
</dbReference>
<dbReference type="Pfam" id="PF00338">
    <property type="entry name" value="Ribosomal_S10"/>
    <property type="match status" value="1"/>
</dbReference>
<protein>
    <recommendedName>
        <fullName evidence="6">Small ribosomal subunit protein uS10m</fullName>
    </recommendedName>
    <alternativeName>
        <fullName evidence="7">28S ribosomal protein S10, mitochondrial</fullName>
    </alternativeName>
</protein>
<keyword evidence="5" id="KW-0687">Ribonucleoprotein</keyword>
<dbReference type="InterPro" id="IPR036838">
    <property type="entry name" value="Ribosomal_uS10_dom_sf"/>
</dbReference>
<dbReference type="Gene3D" id="3.30.70.600">
    <property type="entry name" value="Ribosomal protein S10 domain"/>
    <property type="match status" value="1"/>
</dbReference>
<evidence type="ECO:0000313" key="9">
    <source>
        <dbReference type="EMBL" id="SVE92732.1"/>
    </source>
</evidence>
<dbReference type="GO" id="GO:0005763">
    <property type="term" value="C:mitochondrial small ribosomal subunit"/>
    <property type="evidence" value="ECO:0007669"/>
    <property type="project" value="InterPro"/>
</dbReference>
<dbReference type="InterPro" id="IPR040055">
    <property type="entry name" value="Ribosomal_uS10m"/>
</dbReference>
<organism evidence="9">
    <name type="scientific">Megafenestra aurita</name>
    <dbReference type="NCBI Taxonomy" id="2291010"/>
    <lineage>
        <taxon>Eukaryota</taxon>
        <taxon>Metazoa</taxon>
        <taxon>Ecdysozoa</taxon>
        <taxon>Arthropoda</taxon>
        <taxon>Crustacea</taxon>
        <taxon>Branchiopoda</taxon>
        <taxon>Diplostraca</taxon>
        <taxon>Cladocera</taxon>
        <taxon>Anomopoda</taxon>
        <taxon>Daphniidae</taxon>
        <taxon>Megafenestra</taxon>
    </lineage>
</organism>
<evidence type="ECO:0000256" key="6">
    <source>
        <dbReference type="ARBA" id="ARBA00035261"/>
    </source>
</evidence>
<comment type="subcellular location">
    <subcellularLocation>
        <location evidence="1">Mitochondrion</location>
    </subcellularLocation>
</comment>
<name>A0A4Y7NHX8_9CRUS</name>
<evidence type="ECO:0000256" key="7">
    <source>
        <dbReference type="ARBA" id="ARBA00035544"/>
    </source>
</evidence>
<evidence type="ECO:0000256" key="2">
    <source>
        <dbReference type="ARBA" id="ARBA00007102"/>
    </source>
</evidence>
<gene>
    <name evidence="9" type="primary">EOG090X0GP9</name>
</gene>
<comment type="similarity">
    <text evidence="2">Belongs to the universal ribosomal protein uS10 family.</text>
</comment>
<keyword evidence="4" id="KW-0496">Mitochondrion</keyword>
<evidence type="ECO:0000256" key="4">
    <source>
        <dbReference type="ARBA" id="ARBA00023128"/>
    </source>
</evidence>
<accession>A0A4Y7NHX8</accession>
<dbReference type="SUPFAM" id="SSF54999">
    <property type="entry name" value="Ribosomal protein S10"/>
    <property type="match status" value="1"/>
</dbReference>
<feature type="domain" description="Small ribosomal subunit protein uS10" evidence="8">
    <location>
        <begin position="44"/>
        <end position="142"/>
    </location>
</feature>